<dbReference type="AlphaFoldDB" id="A0A6M5YS76"/>
<feature type="region of interest" description="Disordered" evidence="1">
    <location>
        <begin position="1"/>
        <end position="38"/>
    </location>
</feature>
<dbReference type="KEGG" id="ftj:FTUN_3847"/>
<protein>
    <submittedName>
        <fullName evidence="2">Uncharacterized protein</fullName>
    </submittedName>
</protein>
<keyword evidence="3" id="KW-1185">Reference proteome</keyword>
<name>A0A6M5YS76_9BACT</name>
<feature type="compositionally biased region" description="Gly residues" evidence="1">
    <location>
        <begin position="1"/>
        <end position="12"/>
    </location>
</feature>
<sequence>MVDGRSGAGGPTGHAPGPATGPGAWPVASHPHLQSITL</sequence>
<evidence type="ECO:0000313" key="3">
    <source>
        <dbReference type="Proteomes" id="UP000503447"/>
    </source>
</evidence>
<proteinExistence type="predicted"/>
<dbReference type="EMBL" id="CP053452">
    <property type="protein sequence ID" value="QJW96290.1"/>
    <property type="molecule type" value="Genomic_DNA"/>
</dbReference>
<evidence type="ECO:0000256" key="1">
    <source>
        <dbReference type="SAM" id="MobiDB-lite"/>
    </source>
</evidence>
<organism evidence="2 3">
    <name type="scientific">Frigoriglobus tundricola</name>
    <dbReference type="NCBI Taxonomy" id="2774151"/>
    <lineage>
        <taxon>Bacteria</taxon>
        <taxon>Pseudomonadati</taxon>
        <taxon>Planctomycetota</taxon>
        <taxon>Planctomycetia</taxon>
        <taxon>Gemmatales</taxon>
        <taxon>Gemmataceae</taxon>
        <taxon>Frigoriglobus</taxon>
    </lineage>
</organism>
<gene>
    <name evidence="2" type="ORF">FTUN_3847</name>
</gene>
<accession>A0A6M5YS76</accession>
<evidence type="ECO:0000313" key="2">
    <source>
        <dbReference type="EMBL" id="QJW96290.1"/>
    </source>
</evidence>
<reference evidence="3" key="1">
    <citation type="submission" date="2020-05" db="EMBL/GenBank/DDBJ databases">
        <title>Frigoriglobus tundricola gen. nov., sp. nov., a psychrotolerant cellulolytic planctomycete of the family Gemmataceae with two divergent copies of 16S rRNA gene.</title>
        <authorList>
            <person name="Kulichevskaya I.S."/>
            <person name="Ivanova A.A."/>
            <person name="Naumoff D.G."/>
            <person name="Beletsky A.V."/>
            <person name="Rijpstra W.I.C."/>
            <person name="Sinninghe Damste J.S."/>
            <person name="Mardanov A.V."/>
            <person name="Ravin N.V."/>
            <person name="Dedysh S.N."/>
        </authorList>
    </citation>
    <scope>NUCLEOTIDE SEQUENCE [LARGE SCALE GENOMIC DNA]</scope>
    <source>
        <strain evidence="3">PL17</strain>
    </source>
</reference>
<dbReference type="Proteomes" id="UP000503447">
    <property type="component" value="Chromosome"/>
</dbReference>
<feature type="compositionally biased region" description="Low complexity" evidence="1">
    <location>
        <begin position="13"/>
        <end position="24"/>
    </location>
</feature>